<dbReference type="Pfam" id="PF07890">
    <property type="entry name" value="Rrp15p"/>
    <property type="match status" value="1"/>
</dbReference>
<dbReference type="PANTHER" id="PTHR13245:SF14">
    <property type="entry name" value="RRP15-LIKE PROTEIN"/>
    <property type="match status" value="1"/>
</dbReference>
<dbReference type="GO" id="GO:0000470">
    <property type="term" value="P:maturation of LSU-rRNA"/>
    <property type="evidence" value="ECO:0007669"/>
    <property type="project" value="TreeGrafter"/>
</dbReference>
<dbReference type="OrthoDB" id="20949at2759"/>
<evidence type="ECO:0000313" key="4">
    <source>
        <dbReference type="Proteomes" id="UP000268321"/>
    </source>
</evidence>
<accession>A0A4P9ZEG9</accession>
<sequence length="245" mass="27356">MSASKKQKLAKAQAKPTNASEEPVAEKARKVPDIEEKRQIETAPESDPENDASSMEDSDSDLEGDAAVQNEQSGDESSGTLDSDSGEDSEDDSFPMKKQKKATYDGAEPFAKAFSAIIGSKLKAYDRKDPILARNKTTQKKLEFDKLEAKARHLLRVEKREERNRHRVKLLLPQDPAMMREALESERRMKKTAQRGVVKLFNAILATQVSISSEVSAREAYKHPESMTELTKLKFLDMVKAAGQE</sequence>
<name>A0A4P9ZEG9_9ASCO</name>
<proteinExistence type="inferred from homology"/>
<dbReference type="AlphaFoldDB" id="A0A4P9ZEG9"/>
<dbReference type="GO" id="GO:0000460">
    <property type="term" value="P:maturation of 5.8S rRNA"/>
    <property type="evidence" value="ECO:0007669"/>
    <property type="project" value="TreeGrafter"/>
</dbReference>
<dbReference type="InterPro" id="IPR012459">
    <property type="entry name" value="Rrp15"/>
</dbReference>
<feature type="compositionally biased region" description="Acidic residues" evidence="2">
    <location>
        <begin position="84"/>
        <end position="93"/>
    </location>
</feature>
<feature type="region of interest" description="Disordered" evidence="2">
    <location>
        <begin position="1"/>
        <end position="105"/>
    </location>
</feature>
<evidence type="ECO:0000256" key="2">
    <source>
        <dbReference type="SAM" id="MobiDB-lite"/>
    </source>
</evidence>
<feature type="compositionally biased region" description="Acidic residues" evidence="2">
    <location>
        <begin position="44"/>
        <end position="64"/>
    </location>
</feature>
<keyword evidence="4" id="KW-1185">Reference proteome</keyword>
<dbReference type="Proteomes" id="UP000268321">
    <property type="component" value="Unassembled WGS sequence"/>
</dbReference>
<reference evidence="4" key="1">
    <citation type="journal article" date="2018" name="Nat. Microbiol.">
        <title>Leveraging single-cell genomics to expand the fungal tree of life.</title>
        <authorList>
            <person name="Ahrendt S.R."/>
            <person name="Quandt C.A."/>
            <person name="Ciobanu D."/>
            <person name="Clum A."/>
            <person name="Salamov A."/>
            <person name="Andreopoulos B."/>
            <person name="Cheng J.F."/>
            <person name="Woyke T."/>
            <person name="Pelin A."/>
            <person name="Henrissat B."/>
            <person name="Reynolds N.K."/>
            <person name="Benny G.L."/>
            <person name="Smith M.E."/>
            <person name="James T.Y."/>
            <person name="Grigoriev I.V."/>
        </authorList>
    </citation>
    <scope>NUCLEOTIDE SEQUENCE [LARGE SCALE GENOMIC DNA]</scope>
    <source>
        <strain evidence="4">Baker2002</strain>
    </source>
</reference>
<organism evidence="3 4">
    <name type="scientific">Metschnikowia bicuspidata</name>
    <dbReference type="NCBI Taxonomy" id="27322"/>
    <lineage>
        <taxon>Eukaryota</taxon>
        <taxon>Fungi</taxon>
        <taxon>Dikarya</taxon>
        <taxon>Ascomycota</taxon>
        <taxon>Saccharomycotina</taxon>
        <taxon>Pichiomycetes</taxon>
        <taxon>Metschnikowiaceae</taxon>
        <taxon>Metschnikowia</taxon>
    </lineage>
</organism>
<dbReference type="PANTHER" id="PTHR13245">
    <property type="entry name" value="RRP15-LIKE PROTEIN"/>
    <property type="match status" value="1"/>
</dbReference>
<dbReference type="EMBL" id="ML004442">
    <property type="protein sequence ID" value="RKP31374.1"/>
    <property type="molecule type" value="Genomic_DNA"/>
</dbReference>
<gene>
    <name evidence="3" type="ORF">METBISCDRAFT_26605</name>
</gene>
<feature type="compositionally biased region" description="Basic and acidic residues" evidence="2">
    <location>
        <begin position="24"/>
        <end position="40"/>
    </location>
</feature>
<comment type="similarity">
    <text evidence="1">Belongs to the RRP15 family.</text>
</comment>
<evidence type="ECO:0000313" key="3">
    <source>
        <dbReference type="EMBL" id="RKP31374.1"/>
    </source>
</evidence>
<dbReference type="GO" id="GO:0030687">
    <property type="term" value="C:preribosome, large subunit precursor"/>
    <property type="evidence" value="ECO:0007669"/>
    <property type="project" value="TreeGrafter"/>
</dbReference>
<protein>
    <submittedName>
        <fullName evidence="3">Rrp15p-domain-containing protein</fullName>
    </submittedName>
</protein>
<evidence type="ECO:0000256" key="1">
    <source>
        <dbReference type="ARBA" id="ARBA00007462"/>
    </source>
</evidence>